<keyword evidence="2" id="KW-1185">Reference proteome</keyword>
<protein>
    <submittedName>
        <fullName evidence="1">Uncharacterized protein</fullName>
    </submittedName>
</protein>
<evidence type="ECO:0000313" key="2">
    <source>
        <dbReference type="Proteomes" id="UP001595947"/>
    </source>
</evidence>
<dbReference type="RefSeq" id="WP_378038269.1">
    <property type="nucleotide sequence ID" value="NZ_JBHSIV010000028.1"/>
</dbReference>
<evidence type="ECO:0000313" key="1">
    <source>
        <dbReference type="EMBL" id="MFC5064930.1"/>
    </source>
</evidence>
<name>A0ABV9YU05_9PSEU</name>
<dbReference type="Proteomes" id="UP001595947">
    <property type="component" value="Unassembled WGS sequence"/>
</dbReference>
<sequence length="96" mass="10337">MSLMSDATRIRMVARTALVQLDALVDDGLREHALDELIAAAEILAVAPFARACQDPVPHLRDLRNVLETVAGRTAASLVATLDDLLGRAARVPQPR</sequence>
<dbReference type="EMBL" id="JBHSIV010000028">
    <property type="protein sequence ID" value="MFC5064930.1"/>
    <property type="molecule type" value="Genomic_DNA"/>
</dbReference>
<reference evidence="2" key="1">
    <citation type="journal article" date="2019" name="Int. J. Syst. Evol. Microbiol.">
        <title>The Global Catalogue of Microorganisms (GCM) 10K type strain sequencing project: providing services to taxonomists for standard genome sequencing and annotation.</title>
        <authorList>
            <consortium name="The Broad Institute Genomics Platform"/>
            <consortium name="The Broad Institute Genome Sequencing Center for Infectious Disease"/>
            <person name="Wu L."/>
            <person name="Ma J."/>
        </authorList>
    </citation>
    <scope>NUCLEOTIDE SEQUENCE [LARGE SCALE GENOMIC DNA]</scope>
    <source>
        <strain evidence="2">CGMCC 4.7093</strain>
    </source>
</reference>
<organism evidence="1 2">
    <name type="scientific">Actinomycetospora atypica</name>
    <dbReference type="NCBI Taxonomy" id="1290095"/>
    <lineage>
        <taxon>Bacteria</taxon>
        <taxon>Bacillati</taxon>
        <taxon>Actinomycetota</taxon>
        <taxon>Actinomycetes</taxon>
        <taxon>Pseudonocardiales</taxon>
        <taxon>Pseudonocardiaceae</taxon>
        <taxon>Actinomycetospora</taxon>
    </lineage>
</organism>
<accession>A0ABV9YU05</accession>
<gene>
    <name evidence="1" type="ORF">ACFPBZ_22085</name>
</gene>
<proteinExistence type="predicted"/>
<comment type="caution">
    <text evidence="1">The sequence shown here is derived from an EMBL/GenBank/DDBJ whole genome shotgun (WGS) entry which is preliminary data.</text>
</comment>